<evidence type="ECO:0000313" key="13">
    <source>
        <dbReference type="Proteomes" id="UP000319931"/>
    </source>
</evidence>
<dbReference type="UniPathway" id="UPA00048">
    <property type="reaction ID" value="UER00071"/>
</dbReference>
<dbReference type="GO" id="GO:0003861">
    <property type="term" value="F:3-isopropylmalate dehydratase activity"/>
    <property type="evidence" value="ECO:0007669"/>
    <property type="project" value="UniProtKB-UniRule"/>
</dbReference>
<feature type="domain" description="Aconitase A/isopropylmalate dehydratase small subunit swivel" evidence="11">
    <location>
        <begin position="1"/>
        <end position="117"/>
    </location>
</feature>
<comment type="pathway">
    <text evidence="3 10">Amino-acid biosynthesis; L-leucine biosynthesis; L-leucine from 3-methyl-2-oxobutanoate: step 2/4.</text>
</comment>
<keyword evidence="13" id="KW-1185">Reference proteome</keyword>
<evidence type="ECO:0000256" key="7">
    <source>
        <dbReference type="ARBA" id="ARBA00022605"/>
    </source>
</evidence>
<evidence type="ECO:0000256" key="9">
    <source>
        <dbReference type="ARBA" id="ARBA00023304"/>
    </source>
</evidence>
<comment type="function">
    <text evidence="2 10">Catalyzes the isomerization between 2-isopropylmalate and 3-isopropylmalate, via the formation of 2-isopropylmaleate.</text>
</comment>
<dbReference type="Pfam" id="PF00694">
    <property type="entry name" value="Aconitase_C"/>
    <property type="match status" value="1"/>
</dbReference>
<evidence type="ECO:0000256" key="4">
    <source>
        <dbReference type="ARBA" id="ARBA00009845"/>
    </source>
</evidence>
<dbReference type="Gene3D" id="3.20.19.10">
    <property type="entry name" value="Aconitase, domain 4"/>
    <property type="match status" value="1"/>
</dbReference>
<dbReference type="InterPro" id="IPR015928">
    <property type="entry name" value="Aconitase/3IPM_dehydase_swvl"/>
</dbReference>
<protein>
    <recommendedName>
        <fullName evidence="10">3-isopropylmalate dehydratase small subunit</fullName>
        <ecNumber evidence="10">4.2.1.33</ecNumber>
    </recommendedName>
    <alternativeName>
        <fullName evidence="10">Alpha-IPM isomerase</fullName>
        <shortName evidence="10">IPMI</shortName>
    </alternativeName>
    <alternativeName>
        <fullName evidence="10">Isopropylmalate isomerase</fullName>
    </alternativeName>
</protein>
<dbReference type="NCBIfam" id="TIGR00171">
    <property type="entry name" value="leuD"/>
    <property type="match status" value="1"/>
</dbReference>
<dbReference type="RefSeq" id="WP_140849333.1">
    <property type="nucleotide sequence ID" value="NZ_RCZC01000002.1"/>
</dbReference>
<dbReference type="HAMAP" id="MF_01031">
    <property type="entry name" value="LeuD_type1"/>
    <property type="match status" value="1"/>
</dbReference>
<dbReference type="GO" id="GO:0009098">
    <property type="term" value="P:L-leucine biosynthetic process"/>
    <property type="evidence" value="ECO:0007669"/>
    <property type="project" value="UniProtKB-UniRule"/>
</dbReference>
<dbReference type="PANTHER" id="PTHR43345:SF5">
    <property type="entry name" value="3-ISOPROPYLMALATE DEHYDRATASE SMALL SUBUNIT"/>
    <property type="match status" value="1"/>
</dbReference>
<evidence type="ECO:0000256" key="1">
    <source>
        <dbReference type="ARBA" id="ARBA00000491"/>
    </source>
</evidence>
<comment type="caution">
    <text evidence="12">The sequence shown here is derived from an EMBL/GenBank/DDBJ whole genome shotgun (WGS) entry which is preliminary data.</text>
</comment>
<comment type="similarity">
    <text evidence="4 10">Belongs to the LeuD family. LeuD type 1 subfamily.</text>
</comment>
<dbReference type="OrthoDB" id="9777465at2"/>
<dbReference type="EMBL" id="RCZC01000002">
    <property type="protein sequence ID" value="TPG54328.1"/>
    <property type="molecule type" value="Genomic_DNA"/>
</dbReference>
<accession>A0A502FXU1</accession>
<sequence>MQPVTHVSGKAYPWGQKNVDTDVIIPAHWLKTITREGLGKGAFETVRAVPGNIFDDPRYAGSPMLIAGDNFGCGSSREHAAWALADMGIRVVLAPSFSDIFSGNAFKNGIVAVVLPQDAIDRLIEVAQDQPITVDLETMTVTTPYQDRFGFELDAFRRQCLMEGLDEIGLTLARDTQISKYEAGVKEHRPWMSGDRAHASTSVESGGRT</sequence>
<dbReference type="SUPFAM" id="SSF52016">
    <property type="entry name" value="LeuD/IlvD-like"/>
    <property type="match status" value="1"/>
</dbReference>
<keyword evidence="6 10" id="KW-0432">Leucine biosynthesis</keyword>
<proteinExistence type="inferred from homology"/>
<evidence type="ECO:0000256" key="8">
    <source>
        <dbReference type="ARBA" id="ARBA00023239"/>
    </source>
</evidence>
<dbReference type="NCBIfam" id="NF002458">
    <property type="entry name" value="PRK01641.1"/>
    <property type="match status" value="1"/>
</dbReference>
<dbReference type="CDD" id="cd01577">
    <property type="entry name" value="IPMI_Swivel"/>
    <property type="match status" value="1"/>
</dbReference>
<dbReference type="GO" id="GO:0009316">
    <property type="term" value="C:3-isopropylmalate dehydratase complex"/>
    <property type="evidence" value="ECO:0007669"/>
    <property type="project" value="InterPro"/>
</dbReference>
<evidence type="ECO:0000256" key="5">
    <source>
        <dbReference type="ARBA" id="ARBA00011271"/>
    </source>
</evidence>
<dbReference type="InterPro" id="IPR033940">
    <property type="entry name" value="IPMI_Swivel"/>
</dbReference>
<keyword evidence="9 10" id="KW-0100">Branched-chain amino acid biosynthesis</keyword>
<evidence type="ECO:0000259" key="11">
    <source>
        <dbReference type="Pfam" id="PF00694"/>
    </source>
</evidence>
<dbReference type="PANTHER" id="PTHR43345">
    <property type="entry name" value="3-ISOPROPYLMALATE DEHYDRATASE SMALL SUBUNIT 2-RELATED-RELATED"/>
    <property type="match status" value="1"/>
</dbReference>
<evidence type="ECO:0000256" key="10">
    <source>
        <dbReference type="HAMAP-Rule" id="MF_01031"/>
    </source>
</evidence>
<reference evidence="12 13" key="1">
    <citation type="journal article" date="2019" name="Environ. Microbiol.">
        <title>Species interactions and distinct microbial communities in high Arctic permafrost affected cryosols are associated with the CH4 and CO2 gas fluxes.</title>
        <authorList>
            <person name="Altshuler I."/>
            <person name="Hamel J."/>
            <person name="Turney S."/>
            <person name="Magnuson E."/>
            <person name="Levesque R."/>
            <person name="Greer C."/>
            <person name="Whyte L.G."/>
        </authorList>
    </citation>
    <scope>NUCLEOTIDE SEQUENCE [LARGE SCALE GENOMIC DNA]</scope>
    <source>
        <strain evidence="12 13">E6.1</strain>
    </source>
</reference>
<keyword evidence="7 10" id="KW-0028">Amino-acid biosynthesis</keyword>
<evidence type="ECO:0000256" key="2">
    <source>
        <dbReference type="ARBA" id="ARBA00002695"/>
    </source>
</evidence>
<dbReference type="InterPro" id="IPR000573">
    <property type="entry name" value="AconitaseA/IPMdHydase_ssu_swvl"/>
</dbReference>
<organism evidence="12 13">
    <name type="scientific">Sphingomonas glacialis</name>
    <dbReference type="NCBI Taxonomy" id="658225"/>
    <lineage>
        <taxon>Bacteria</taxon>
        <taxon>Pseudomonadati</taxon>
        <taxon>Pseudomonadota</taxon>
        <taxon>Alphaproteobacteria</taxon>
        <taxon>Sphingomonadales</taxon>
        <taxon>Sphingomonadaceae</taxon>
        <taxon>Sphingomonas</taxon>
    </lineage>
</organism>
<keyword evidence="8 10" id="KW-0456">Lyase</keyword>
<comment type="subunit">
    <text evidence="5 10">Heterodimer of LeuC and LeuD.</text>
</comment>
<dbReference type="InterPro" id="IPR004431">
    <property type="entry name" value="3-IsopropMal_deHydase_ssu"/>
</dbReference>
<name>A0A502FXU1_9SPHN</name>
<evidence type="ECO:0000256" key="3">
    <source>
        <dbReference type="ARBA" id="ARBA00004729"/>
    </source>
</evidence>
<comment type="catalytic activity">
    <reaction evidence="1 10">
        <text>(2R,3S)-3-isopropylmalate = (2S)-2-isopropylmalate</text>
        <dbReference type="Rhea" id="RHEA:32287"/>
        <dbReference type="ChEBI" id="CHEBI:1178"/>
        <dbReference type="ChEBI" id="CHEBI:35121"/>
        <dbReference type="EC" id="4.2.1.33"/>
    </reaction>
</comment>
<dbReference type="AlphaFoldDB" id="A0A502FXU1"/>
<gene>
    <name evidence="10 12" type="primary">leuD</name>
    <name evidence="12" type="ORF">EAH76_06550</name>
</gene>
<dbReference type="InterPro" id="IPR050075">
    <property type="entry name" value="LeuD"/>
</dbReference>
<evidence type="ECO:0000313" key="12">
    <source>
        <dbReference type="EMBL" id="TPG54328.1"/>
    </source>
</evidence>
<evidence type="ECO:0000256" key="6">
    <source>
        <dbReference type="ARBA" id="ARBA00022430"/>
    </source>
</evidence>
<dbReference type="Proteomes" id="UP000319931">
    <property type="component" value="Unassembled WGS sequence"/>
</dbReference>
<dbReference type="EC" id="4.2.1.33" evidence="10"/>